<reference evidence="1 2" key="1">
    <citation type="submission" date="2017-12" db="EMBL/GenBank/DDBJ databases">
        <title>Phylogenetic diversity of female urinary microbiome.</title>
        <authorList>
            <person name="Thomas-White K."/>
            <person name="Wolfe A.J."/>
        </authorList>
    </citation>
    <scope>NUCLEOTIDE SEQUENCE [LARGE SCALE GENOMIC DNA]</scope>
    <source>
        <strain evidence="1 2">UMB0085</strain>
    </source>
</reference>
<comment type="caution">
    <text evidence="1">The sequence shown here is derived from an EMBL/GenBank/DDBJ whole genome shotgun (WGS) entry which is preliminary data.</text>
</comment>
<dbReference type="EMBL" id="PKIW01000020">
    <property type="protein sequence ID" value="PLT11381.1"/>
    <property type="molecule type" value="Genomic_DNA"/>
</dbReference>
<sequence>MIFDLKIGCVVTPRQLSNVFQYSFMRWKLGIDYIPNSHLYEIDTQNSRKIQVTGDQKIVYLGLGTWKVKD</sequence>
<evidence type="ECO:0000313" key="2">
    <source>
        <dbReference type="Proteomes" id="UP000235119"/>
    </source>
</evidence>
<protein>
    <submittedName>
        <fullName evidence="1">Uncharacterized protein</fullName>
    </submittedName>
</protein>
<proteinExistence type="predicted"/>
<accession>A0A2N5KYQ1</accession>
<dbReference type="RefSeq" id="WP_068813045.1">
    <property type="nucleotide sequence ID" value="NZ_MAKH01000007.1"/>
</dbReference>
<gene>
    <name evidence="1" type="ORF">CYJ79_05390</name>
</gene>
<dbReference type="AlphaFoldDB" id="A0A2N5KYQ1"/>
<dbReference type="Proteomes" id="UP000235119">
    <property type="component" value="Unassembled WGS sequence"/>
</dbReference>
<evidence type="ECO:0000313" key="1">
    <source>
        <dbReference type="EMBL" id="PLT11381.1"/>
    </source>
</evidence>
<name>A0A2N5KYQ1_9LACO</name>
<organism evidence="1 2">
    <name type="scientific">Lactobacillus crispatus</name>
    <dbReference type="NCBI Taxonomy" id="47770"/>
    <lineage>
        <taxon>Bacteria</taxon>
        <taxon>Bacillati</taxon>
        <taxon>Bacillota</taxon>
        <taxon>Bacilli</taxon>
        <taxon>Lactobacillales</taxon>
        <taxon>Lactobacillaceae</taxon>
        <taxon>Lactobacillus</taxon>
    </lineage>
</organism>